<keyword evidence="2" id="KW-1185">Reference proteome</keyword>
<organism evidence="1 2">
    <name type="scientific">Nocardia rhamnosiphila</name>
    <dbReference type="NCBI Taxonomy" id="426716"/>
    <lineage>
        <taxon>Bacteria</taxon>
        <taxon>Bacillati</taxon>
        <taxon>Actinomycetota</taxon>
        <taxon>Actinomycetes</taxon>
        <taxon>Mycobacteriales</taxon>
        <taxon>Nocardiaceae</taxon>
        <taxon>Nocardia</taxon>
    </lineage>
</organism>
<proteinExistence type="predicted"/>
<reference evidence="1 2" key="1">
    <citation type="submission" date="2024-06" db="EMBL/GenBank/DDBJ databases">
        <title>The Natural Products Discovery Center: Release of the First 8490 Sequenced Strains for Exploring Actinobacteria Biosynthetic Diversity.</title>
        <authorList>
            <person name="Kalkreuter E."/>
            <person name="Kautsar S.A."/>
            <person name="Yang D."/>
            <person name="Bader C.D."/>
            <person name="Teijaro C.N."/>
            <person name="Fluegel L."/>
            <person name="Davis C.M."/>
            <person name="Simpson J.R."/>
            <person name="Lauterbach L."/>
            <person name="Steele A.D."/>
            <person name="Gui C."/>
            <person name="Meng S."/>
            <person name="Li G."/>
            <person name="Viehrig K."/>
            <person name="Ye F."/>
            <person name="Su P."/>
            <person name="Kiefer A.F."/>
            <person name="Nichols A."/>
            <person name="Cepeda A.J."/>
            <person name="Yan W."/>
            <person name="Fan B."/>
            <person name="Jiang Y."/>
            <person name="Adhikari A."/>
            <person name="Zheng C.-J."/>
            <person name="Schuster L."/>
            <person name="Cowan T.M."/>
            <person name="Smanski M.J."/>
            <person name="Chevrette M.G."/>
            <person name="De Carvalho L.P.S."/>
            <person name="Shen B."/>
        </authorList>
    </citation>
    <scope>NUCLEOTIDE SEQUENCE [LARGE SCALE GENOMIC DNA]</scope>
    <source>
        <strain evidence="1 2">NPDC019708</strain>
    </source>
</reference>
<dbReference type="RefSeq" id="WP_356959544.1">
    <property type="nucleotide sequence ID" value="NZ_JBEYBD010000030.1"/>
</dbReference>
<sequence length="216" mass="25168">MTERDWYPDLPEKVVGFRLDGIRENGTIGFYGAPESELPRIGDRPVDGWKWTPHAFCVQPEHSRRPIHVAPYRNCKCGWFVTTDMQELSEYTTAGYGFDVSCTTVDYIQHRPVVVEVTAHGPKMAAGRDDPLSTFRTTWVSLHGRCWIRDDIPQDTVRRTQSLFPFLKIERFSHLSEVPAMVERSKKTTTFEIPQTRDWFPIVDEWDNGDDPYDRW</sequence>
<accession>A0ABV2WZ18</accession>
<name>A0ABV2WZ18_9NOCA</name>
<dbReference type="Proteomes" id="UP001550628">
    <property type="component" value="Unassembled WGS sequence"/>
</dbReference>
<comment type="caution">
    <text evidence="1">The sequence shown here is derived from an EMBL/GenBank/DDBJ whole genome shotgun (WGS) entry which is preliminary data.</text>
</comment>
<evidence type="ECO:0000313" key="1">
    <source>
        <dbReference type="EMBL" id="MEU1956142.1"/>
    </source>
</evidence>
<evidence type="ECO:0000313" key="2">
    <source>
        <dbReference type="Proteomes" id="UP001550628"/>
    </source>
</evidence>
<protein>
    <submittedName>
        <fullName evidence="1">Uncharacterized protein</fullName>
    </submittedName>
</protein>
<dbReference type="EMBL" id="JBEYBF010000033">
    <property type="protein sequence ID" value="MEU1956142.1"/>
    <property type="molecule type" value="Genomic_DNA"/>
</dbReference>
<gene>
    <name evidence="1" type="ORF">ABZ510_30385</name>
</gene>